<reference evidence="3" key="1">
    <citation type="submission" date="2025-08" db="UniProtKB">
        <authorList>
            <consortium name="RefSeq"/>
        </authorList>
    </citation>
    <scope>IDENTIFICATION</scope>
</reference>
<dbReference type="GeneID" id="104609270"/>
<proteinExistence type="predicted"/>
<gene>
    <name evidence="3" type="primary">LOC104609270</name>
</gene>
<dbReference type="Proteomes" id="UP000189703">
    <property type="component" value="Unplaced"/>
</dbReference>
<dbReference type="InParanoid" id="A0A1U8AZM2"/>
<feature type="domain" description="AB hydrolase-1" evidence="1">
    <location>
        <begin position="55"/>
        <end position="162"/>
    </location>
</feature>
<dbReference type="Gene3D" id="3.40.50.1820">
    <property type="entry name" value="alpha/beta hydrolase"/>
    <property type="match status" value="1"/>
</dbReference>
<sequence length="306" mass="34587">MVMSCLSLVSLYSRYLRRSFILAGLSPQTVDVDSETTIHFWGPETESSPTPKGKPALLLLHGFGPSAVFQWRHQVQSLTPQFDLYIPDLIFFGGSTTTSKSSERSEILQVVSMGKLVEKLGLERFSVVGTSYGGFVAYHMALKWPEKVDKVVIASSAVSMRKKDKEELLKRAKVEKIEYLMLPTTPGQLRTLIRLSMFKPPLILPDFLLNGFLHKLLENREEKIELLKGLTLGQNETTNVSPLQQDVLIVWGDHDQIFPLEKAFELKELLRRNVRLEVLKNTSHIPQTEDPGQFNDVVKKFLCGSS</sequence>
<dbReference type="AlphaFoldDB" id="A0A1U8AZM2"/>
<keyword evidence="2" id="KW-1185">Reference proteome</keyword>
<dbReference type="KEGG" id="nnu:104609270"/>
<dbReference type="PANTHER" id="PTHR43139">
    <property type="entry name" value="SI:DKEY-122A22.2"/>
    <property type="match status" value="1"/>
</dbReference>
<name>A0A1U8AZM2_NELNU</name>
<accession>A0A1U8AZM2</accession>
<dbReference type="InterPro" id="IPR052370">
    <property type="entry name" value="Meta-cleavage_hydrolase"/>
</dbReference>
<dbReference type="STRING" id="4432.A0A1U8AZM2"/>
<dbReference type="FunCoup" id="A0A1U8AZM2">
    <property type="interactions" value="557"/>
</dbReference>
<dbReference type="OrthoDB" id="6431331at2759"/>
<dbReference type="RefSeq" id="XP_010273840.1">
    <property type="nucleotide sequence ID" value="XM_010275538.1"/>
</dbReference>
<organism evidence="2 3">
    <name type="scientific">Nelumbo nucifera</name>
    <name type="common">Sacred lotus</name>
    <dbReference type="NCBI Taxonomy" id="4432"/>
    <lineage>
        <taxon>Eukaryota</taxon>
        <taxon>Viridiplantae</taxon>
        <taxon>Streptophyta</taxon>
        <taxon>Embryophyta</taxon>
        <taxon>Tracheophyta</taxon>
        <taxon>Spermatophyta</taxon>
        <taxon>Magnoliopsida</taxon>
        <taxon>Proteales</taxon>
        <taxon>Nelumbonaceae</taxon>
        <taxon>Nelumbo</taxon>
    </lineage>
</organism>
<dbReference type="InterPro" id="IPR029058">
    <property type="entry name" value="AB_hydrolase_fold"/>
</dbReference>
<dbReference type="SUPFAM" id="SSF53474">
    <property type="entry name" value="alpha/beta-Hydrolases"/>
    <property type="match status" value="1"/>
</dbReference>
<dbReference type="Pfam" id="PF00561">
    <property type="entry name" value="Abhydrolase_1"/>
    <property type="match status" value="1"/>
</dbReference>
<dbReference type="PRINTS" id="PR00111">
    <property type="entry name" value="ABHYDROLASE"/>
</dbReference>
<evidence type="ECO:0000259" key="1">
    <source>
        <dbReference type="Pfam" id="PF00561"/>
    </source>
</evidence>
<protein>
    <submittedName>
        <fullName evidence="3">Monoacylglycerol lipase abhd6-B-like</fullName>
    </submittedName>
</protein>
<dbReference type="OMA" id="HYWAHPS"/>
<dbReference type="InterPro" id="IPR000073">
    <property type="entry name" value="AB_hydrolase_1"/>
</dbReference>
<evidence type="ECO:0000313" key="2">
    <source>
        <dbReference type="Proteomes" id="UP000189703"/>
    </source>
</evidence>
<dbReference type="eggNOG" id="KOG1454">
    <property type="taxonomic scope" value="Eukaryota"/>
</dbReference>
<dbReference type="PANTHER" id="PTHR43139:SF52">
    <property type="entry name" value="SI:DKEY-122A22.2"/>
    <property type="match status" value="1"/>
</dbReference>
<evidence type="ECO:0000313" key="3">
    <source>
        <dbReference type="RefSeq" id="XP_010273840.1"/>
    </source>
</evidence>